<evidence type="ECO:0000256" key="1">
    <source>
        <dbReference type="ARBA" id="ARBA00022723"/>
    </source>
</evidence>
<dbReference type="InterPro" id="IPR053218">
    <property type="entry name" value="Pathogen-related_defense"/>
</dbReference>
<gene>
    <name evidence="6" type="ORF">QJS10_CPA01g01805</name>
</gene>
<dbReference type="InterPro" id="IPR032710">
    <property type="entry name" value="NTF2-like_dom_sf"/>
</dbReference>
<dbReference type="Pfam" id="PF12906">
    <property type="entry name" value="RINGv"/>
    <property type="match status" value="1"/>
</dbReference>
<reference evidence="6" key="2">
    <citation type="submission" date="2023-06" db="EMBL/GenBank/DDBJ databases">
        <authorList>
            <person name="Ma L."/>
            <person name="Liu K.-W."/>
            <person name="Li Z."/>
            <person name="Hsiao Y.-Y."/>
            <person name="Qi Y."/>
            <person name="Fu T."/>
            <person name="Tang G."/>
            <person name="Zhang D."/>
            <person name="Sun W.-H."/>
            <person name="Liu D.-K."/>
            <person name="Li Y."/>
            <person name="Chen G.-Z."/>
            <person name="Liu X.-D."/>
            <person name="Liao X.-Y."/>
            <person name="Jiang Y.-T."/>
            <person name="Yu X."/>
            <person name="Hao Y."/>
            <person name="Huang J."/>
            <person name="Zhao X.-W."/>
            <person name="Ke S."/>
            <person name="Chen Y.-Y."/>
            <person name="Wu W.-L."/>
            <person name="Hsu J.-L."/>
            <person name="Lin Y.-F."/>
            <person name="Huang M.-D."/>
            <person name="Li C.-Y."/>
            <person name="Huang L."/>
            <person name="Wang Z.-W."/>
            <person name="Zhao X."/>
            <person name="Zhong W.-Y."/>
            <person name="Peng D.-H."/>
            <person name="Ahmad S."/>
            <person name="Lan S."/>
            <person name="Zhang J.-S."/>
            <person name="Tsai W.-C."/>
            <person name="Van De Peer Y."/>
            <person name="Liu Z.-J."/>
        </authorList>
    </citation>
    <scope>NUCLEOTIDE SEQUENCE</scope>
    <source>
        <strain evidence="6">CP</strain>
        <tissue evidence="6">Leaves</tissue>
    </source>
</reference>
<name>A0AAV9FPR5_ACOCL</name>
<evidence type="ECO:0000313" key="6">
    <source>
        <dbReference type="EMBL" id="KAK1326535.1"/>
    </source>
</evidence>
<evidence type="ECO:0000256" key="2">
    <source>
        <dbReference type="ARBA" id="ARBA00022771"/>
    </source>
</evidence>
<accession>A0AAV9FPR5</accession>
<dbReference type="SMART" id="SM00744">
    <property type="entry name" value="RINGv"/>
    <property type="match status" value="1"/>
</dbReference>
<dbReference type="SUPFAM" id="SSF54427">
    <property type="entry name" value="NTF2-like"/>
    <property type="match status" value="1"/>
</dbReference>
<reference evidence="6" key="1">
    <citation type="journal article" date="2023" name="Nat. Commun.">
        <title>Diploid and tetraploid genomes of Acorus and the evolution of monocots.</title>
        <authorList>
            <person name="Ma L."/>
            <person name="Liu K.W."/>
            <person name="Li Z."/>
            <person name="Hsiao Y.Y."/>
            <person name="Qi Y."/>
            <person name="Fu T."/>
            <person name="Tang G.D."/>
            <person name="Zhang D."/>
            <person name="Sun W.H."/>
            <person name="Liu D.K."/>
            <person name="Li Y."/>
            <person name="Chen G.Z."/>
            <person name="Liu X.D."/>
            <person name="Liao X.Y."/>
            <person name="Jiang Y.T."/>
            <person name="Yu X."/>
            <person name="Hao Y."/>
            <person name="Huang J."/>
            <person name="Zhao X.W."/>
            <person name="Ke S."/>
            <person name="Chen Y.Y."/>
            <person name="Wu W.L."/>
            <person name="Hsu J.L."/>
            <person name="Lin Y.F."/>
            <person name="Huang M.D."/>
            <person name="Li C.Y."/>
            <person name="Huang L."/>
            <person name="Wang Z.W."/>
            <person name="Zhao X."/>
            <person name="Zhong W.Y."/>
            <person name="Peng D.H."/>
            <person name="Ahmad S."/>
            <person name="Lan S."/>
            <person name="Zhang J.S."/>
            <person name="Tsai W.C."/>
            <person name="Van de Peer Y."/>
            <person name="Liu Z.J."/>
        </authorList>
    </citation>
    <scope>NUCLEOTIDE SEQUENCE</scope>
    <source>
        <strain evidence="6">CP</strain>
    </source>
</reference>
<sequence>MANEASRGDSADHLAPPAEETVVAVAVVVSSSETAAAEVKKETVVAGDGDGGGCVVIDVGDGQGGGEGVLEGEKVCRICHLSWERRVDGLDLLIRLGCGCKEDLGIAHVHCAEAWFKLRGNRFCEICGEPAKNITGVGDNGFMEEWNERSDVVGGNNSGSTSEQGCCWRGSMAEEGSDMIIGDKYRSHLHGDEEKNTRWRHGAPPPYDLVNQLFEEGRTQEWPKGSLEEIVQNSIKTWEMELSHKTNLHDFKSINPDKFKIYVNGREGLTGEETLKLGSYNALLQNSLPEQFQYYRADQETFESSHDVFRSAFPRGFAWEVLSVYSGPPTISFKFRHWGYMEGPYKGHAPTGERVEFTGVAVLKVDEKLRAEEVEVYYDPEIADDAQHFSYRRDLPQLSVSCIRSEGSGRGRRRRNTTSDGSTENQDELKATRSSDGGDSKSSSQEEIIALFRRIQSSISKEGSVRTKNRRPIKTKERQSSESVLEVLRQYPPKKQERDKGSTKEVDEVQVLSGGSQRGEKTEDNAQSTEFKPLRPASNFVKKSPIPTPSTPKEEIVMISGGLTAVVTEEASERPRLDALKLPELKELARSKGLKGYSKLKKGELVELLKGVE</sequence>
<evidence type="ECO:0000256" key="3">
    <source>
        <dbReference type="ARBA" id="ARBA00022833"/>
    </source>
</evidence>
<keyword evidence="7" id="KW-1185">Reference proteome</keyword>
<feature type="compositionally biased region" description="Basic and acidic residues" evidence="4">
    <location>
        <begin position="494"/>
        <end position="507"/>
    </location>
</feature>
<feature type="compositionally biased region" description="Basic and acidic residues" evidence="4">
    <location>
        <begin position="427"/>
        <end position="439"/>
    </location>
</feature>
<dbReference type="InterPro" id="IPR013083">
    <property type="entry name" value="Znf_RING/FYVE/PHD"/>
</dbReference>
<evidence type="ECO:0000259" key="5">
    <source>
        <dbReference type="PROSITE" id="PS51292"/>
    </source>
</evidence>
<dbReference type="Proteomes" id="UP001180020">
    <property type="component" value="Unassembled WGS sequence"/>
</dbReference>
<dbReference type="PROSITE" id="PS51292">
    <property type="entry name" value="ZF_RING_CH"/>
    <property type="match status" value="1"/>
</dbReference>
<dbReference type="EMBL" id="JAUJYO010000001">
    <property type="protein sequence ID" value="KAK1326535.1"/>
    <property type="molecule type" value="Genomic_DNA"/>
</dbReference>
<keyword evidence="1" id="KW-0479">Metal-binding</keyword>
<dbReference type="GO" id="GO:0006353">
    <property type="term" value="P:DNA-templated transcription termination"/>
    <property type="evidence" value="ECO:0007669"/>
    <property type="project" value="InterPro"/>
</dbReference>
<dbReference type="GO" id="GO:0008270">
    <property type="term" value="F:zinc ion binding"/>
    <property type="evidence" value="ECO:0007669"/>
    <property type="project" value="UniProtKB-KW"/>
</dbReference>
<dbReference type="InterPro" id="IPR011016">
    <property type="entry name" value="Znf_RING-CH"/>
</dbReference>
<feature type="region of interest" description="Disordered" evidence="4">
    <location>
        <begin position="402"/>
        <end position="444"/>
    </location>
</feature>
<keyword evidence="2" id="KW-0863">Zinc-finger</keyword>
<organism evidence="6 7">
    <name type="scientific">Acorus calamus</name>
    <name type="common">Sweet flag</name>
    <dbReference type="NCBI Taxonomy" id="4465"/>
    <lineage>
        <taxon>Eukaryota</taxon>
        <taxon>Viridiplantae</taxon>
        <taxon>Streptophyta</taxon>
        <taxon>Embryophyta</taxon>
        <taxon>Tracheophyta</taxon>
        <taxon>Spermatophyta</taxon>
        <taxon>Magnoliopsida</taxon>
        <taxon>Liliopsida</taxon>
        <taxon>Acoraceae</taxon>
        <taxon>Acorus</taxon>
    </lineage>
</organism>
<proteinExistence type="predicted"/>
<evidence type="ECO:0000313" key="7">
    <source>
        <dbReference type="Proteomes" id="UP001180020"/>
    </source>
</evidence>
<feature type="domain" description="RING-CH-type" evidence="5">
    <location>
        <begin position="68"/>
        <end position="134"/>
    </location>
</feature>
<dbReference type="AlphaFoldDB" id="A0AAV9FPR5"/>
<dbReference type="Gene3D" id="3.30.40.10">
    <property type="entry name" value="Zinc/RING finger domain, C3HC4 (zinc finger)"/>
    <property type="match status" value="1"/>
</dbReference>
<comment type="caution">
    <text evidence="6">The sequence shown here is derived from an EMBL/GenBank/DDBJ whole genome shotgun (WGS) entry which is preliminary data.</text>
</comment>
<keyword evidence="3" id="KW-0862">Zinc</keyword>
<feature type="region of interest" description="Disordered" evidence="4">
    <location>
        <begin position="461"/>
        <end position="553"/>
    </location>
</feature>
<dbReference type="CDD" id="cd16495">
    <property type="entry name" value="RING_CH-C4HC3_MARCH"/>
    <property type="match status" value="1"/>
</dbReference>
<dbReference type="InterPro" id="IPR011112">
    <property type="entry name" value="Rho-like_N"/>
</dbReference>
<protein>
    <recommendedName>
        <fullName evidence="5">RING-CH-type domain-containing protein</fullName>
    </recommendedName>
</protein>
<dbReference type="Gene3D" id="3.10.450.50">
    <property type="match status" value="1"/>
</dbReference>
<dbReference type="PANTHER" id="PTHR31723">
    <property type="entry name" value="PATHOGENESIS-RELATED FAMILY PROTEIN"/>
    <property type="match status" value="1"/>
</dbReference>
<dbReference type="PANTHER" id="PTHR31723:SF4">
    <property type="entry name" value="PATHOGENESIS-RELATED FAMILY PROTEIN"/>
    <property type="match status" value="1"/>
</dbReference>
<dbReference type="SUPFAM" id="SSF57850">
    <property type="entry name" value="RING/U-box"/>
    <property type="match status" value="1"/>
</dbReference>
<evidence type="ECO:0000256" key="4">
    <source>
        <dbReference type="SAM" id="MobiDB-lite"/>
    </source>
</evidence>
<dbReference type="Pfam" id="PF07498">
    <property type="entry name" value="Rho_N"/>
    <property type="match status" value="1"/>
</dbReference>